<evidence type="ECO:0000259" key="10">
    <source>
        <dbReference type="PROSITE" id="PS50600"/>
    </source>
</evidence>
<dbReference type="SUPFAM" id="SSF54001">
    <property type="entry name" value="Cysteine proteinases"/>
    <property type="match status" value="1"/>
</dbReference>
<dbReference type="SUPFAM" id="SSF63737">
    <property type="entry name" value="Leukotriene A4 hydrolase N-terminal domain"/>
    <property type="match status" value="1"/>
</dbReference>
<evidence type="ECO:0000256" key="8">
    <source>
        <dbReference type="ARBA" id="ARBA00022833"/>
    </source>
</evidence>
<dbReference type="Gene3D" id="2.60.40.1840">
    <property type="match status" value="1"/>
</dbReference>
<dbReference type="Gene3D" id="2.60.40.1730">
    <property type="entry name" value="tricorn interacting facor f3 domain"/>
    <property type="match status" value="1"/>
</dbReference>
<dbReference type="InterPro" id="IPR042097">
    <property type="entry name" value="Aminopeptidase_N-like_N_sf"/>
</dbReference>
<dbReference type="AlphaFoldDB" id="A0ABC9BF95"/>
<dbReference type="PANTHER" id="PTHR46322">
    <property type="entry name" value="PUROMYCIN-SENSITIVE AMINOPEPTIDASE"/>
    <property type="match status" value="1"/>
</dbReference>
<feature type="domain" description="Ubiquitin-like protease family profile" evidence="10">
    <location>
        <begin position="1"/>
        <end position="139"/>
    </location>
</feature>
<keyword evidence="7" id="KW-0378">Hydrolase</keyword>
<evidence type="ECO:0000256" key="4">
    <source>
        <dbReference type="ARBA" id="ARBA00022438"/>
    </source>
</evidence>
<sequence>MTAFVNCLIYDDYWIRPECHGYRIFLDANLAAILNVEWTKRDSSEPKYSHFAAVAAIQRCLPFTNLKKTKMILIPVLHQHLWSVYCVNFGQSRIDVLDSIAAPFKFKSFKNWRHVLVDVPAHNSPSDSVFFAMKFLEFYDGAGHGSLKTCITADRSIELRAEALYYITFHTENKYQSLPSCSSKRSSSVKNCFSYRADSRKEGSRWIRSQPFLSVNSAKLIGKRTSCSVATEPPPAATEEPEMDTPKEIFLKDYKKPDYFFDKVDLQFQLGEEKTIVTSKIVLSPGVEGITAPLVLHGCDLKLLSIKVNGTELKGEEYAVNSCHLTLSTPPAGVFNLEIVTEIYPQLNTSLEGLYKSTSNFCTQCEAEGFRKITYFQDRPDVMAKYTCRIEADKALYPVLLSNGNLIEQGDLEGGKHYALWEDPFKKPSYLFALVAGQLGCREDSFVTCSGRNVTLRIWTPAQDLPKTAHAMYSLKAAMKWDEEVFGLEYDLDLFNIVVVPDFNMGAMENKSLNIFQSRLVLASPETATDGDYAAILGVVGHEYFHNWTGNRVTCRDWFQLTLKEGLTVFRDLYCHGMCFHAVYEKGAEVVRMYKTMFGASGFRKGMNLYFQRHDGQAVTCEDFYAAMCDANNAQLPNFLQWYSQAGTPTVKVASSYDPSSQTFSLKLSQEVPPTPSQPAKEPMFIPVAVGLVDSTGQDMPLTSVYSDGTLQTLSSDGPVFTTVLQFKKKEEEFIFKNVPEKPVPSLLRGYSAPVRLDSDLSESDLFFLLANDSDEFNRWEAGQVLARKLMLSLVADFQQQKTLVLNPKFVDGLRSILRNSSLDKEFIAKAITLPGQGEIMDMMAVADPDAVHAVRNFIKKELALQLKDDLLAAVTSNRSSEAYTFNHDSMARRALKNTCLAYLASLDEADVTELALLEYKTATNMTEQFAALAALSQNPGQVRDDALLDFYNQWQDEYLVVSKWFALQSTSDIPGNVANVQKLLSHPAFDMRNPNKVYSLIGGFCGSPVNFHAKDGSGYKFLGEVVLQLDKINPQVASRMVSAFSRWRRYDETRQALAKAQLEMIVSANGLSENVYEIASKSLAD</sequence>
<dbReference type="PANTHER" id="PTHR46322:SF1">
    <property type="entry name" value="PUROMYCIN-SENSITIVE AMINOPEPTIDASE"/>
    <property type="match status" value="1"/>
</dbReference>
<dbReference type="PRINTS" id="PR00756">
    <property type="entry name" value="ALADIPTASE"/>
</dbReference>
<comment type="cofactor">
    <cofactor evidence="1">
        <name>Zn(2+)</name>
        <dbReference type="ChEBI" id="CHEBI:29105"/>
    </cofactor>
</comment>
<dbReference type="GO" id="GO:0006508">
    <property type="term" value="P:proteolysis"/>
    <property type="evidence" value="ECO:0007669"/>
    <property type="project" value="UniProtKB-KW"/>
</dbReference>
<dbReference type="GO" id="GO:0004177">
    <property type="term" value="F:aminopeptidase activity"/>
    <property type="evidence" value="ECO:0007669"/>
    <property type="project" value="UniProtKB-KW"/>
</dbReference>
<gene>
    <name evidence="11" type="ORF">URODEC1_LOCUS64867</name>
</gene>
<dbReference type="Pfam" id="PF11940">
    <property type="entry name" value="DUF3458"/>
    <property type="match status" value="1"/>
</dbReference>
<name>A0ABC9BF95_9POAL</name>
<dbReference type="InterPro" id="IPR035414">
    <property type="entry name" value="Peptidase_M1_pepN_Ig-like"/>
</dbReference>
<keyword evidence="5" id="KW-0645">Protease</keyword>
<dbReference type="InterPro" id="IPR037144">
    <property type="entry name" value="Peptidase_M1_pepN_C_sf"/>
</dbReference>
<keyword evidence="12" id="KW-1185">Reference proteome</keyword>
<keyword evidence="9" id="KW-0482">Metalloprotease</keyword>
<dbReference type="InterPro" id="IPR038438">
    <property type="entry name" value="PepN_Ig-like_sf"/>
</dbReference>
<dbReference type="FunFam" id="3.30.2010.30:FF:000002">
    <property type="entry name" value="Putative aminopeptidase N"/>
    <property type="match status" value="1"/>
</dbReference>
<evidence type="ECO:0000256" key="2">
    <source>
        <dbReference type="ARBA" id="ARBA00005234"/>
    </source>
</evidence>
<proteinExistence type="inferred from homology"/>
<dbReference type="InterPro" id="IPR027268">
    <property type="entry name" value="Peptidase_M4/M1_CTD_sf"/>
</dbReference>
<evidence type="ECO:0000313" key="11">
    <source>
        <dbReference type="EMBL" id="CAL5000488.1"/>
    </source>
</evidence>
<dbReference type="FunFam" id="2.60.40.1730:FF:000005">
    <property type="entry name" value="Aminopeptidase N"/>
    <property type="match status" value="1"/>
</dbReference>
<dbReference type="Gene3D" id="3.30.2010.30">
    <property type="match status" value="1"/>
</dbReference>
<dbReference type="Pfam" id="PF17900">
    <property type="entry name" value="Peptidase_M1_N"/>
    <property type="match status" value="1"/>
</dbReference>
<dbReference type="Gene3D" id="3.40.395.10">
    <property type="entry name" value="Adenoviral Proteinase, Chain A"/>
    <property type="match status" value="1"/>
</dbReference>
<dbReference type="GO" id="GO:0008237">
    <property type="term" value="F:metallopeptidase activity"/>
    <property type="evidence" value="ECO:0007669"/>
    <property type="project" value="UniProtKB-KW"/>
</dbReference>
<reference evidence="11 12" key="2">
    <citation type="submission" date="2024-10" db="EMBL/GenBank/DDBJ databases">
        <authorList>
            <person name="Ryan C."/>
        </authorList>
    </citation>
    <scope>NUCLEOTIDE SEQUENCE [LARGE SCALE GENOMIC DNA]</scope>
</reference>
<dbReference type="SUPFAM" id="SSF55486">
    <property type="entry name" value="Metalloproteases ('zincins'), catalytic domain"/>
    <property type="match status" value="1"/>
</dbReference>
<dbReference type="Gene3D" id="1.25.50.10">
    <property type="entry name" value="Peptidase M1, alanyl aminopeptidase, C-terminal domain"/>
    <property type="match status" value="1"/>
</dbReference>
<protein>
    <recommendedName>
        <fullName evidence="10">Ubiquitin-like protease family profile domain-containing protein</fullName>
    </recommendedName>
</protein>
<evidence type="ECO:0000256" key="5">
    <source>
        <dbReference type="ARBA" id="ARBA00022670"/>
    </source>
</evidence>
<evidence type="ECO:0000256" key="9">
    <source>
        <dbReference type="ARBA" id="ARBA00023049"/>
    </source>
</evidence>
<dbReference type="FunFam" id="1.25.50.10:FF:000002">
    <property type="entry name" value="Puromycin-sensitive aminopeptidase"/>
    <property type="match status" value="1"/>
</dbReference>
<dbReference type="CDD" id="cd09600">
    <property type="entry name" value="M1_APN"/>
    <property type="match status" value="1"/>
</dbReference>
<dbReference type="InterPro" id="IPR003653">
    <property type="entry name" value="Peptidase_C48_C"/>
</dbReference>
<keyword evidence="4" id="KW-0031">Aminopeptidase</keyword>
<evidence type="ECO:0000256" key="1">
    <source>
        <dbReference type="ARBA" id="ARBA00001947"/>
    </source>
</evidence>
<evidence type="ECO:0000256" key="3">
    <source>
        <dbReference type="ARBA" id="ARBA00010136"/>
    </source>
</evidence>
<comment type="similarity">
    <text evidence="3">Belongs to the peptidase M1 family.</text>
</comment>
<dbReference type="FunFam" id="2.60.40.1840:FF:000001">
    <property type="entry name" value="Aminopeptidase N"/>
    <property type="match status" value="1"/>
</dbReference>
<keyword evidence="6" id="KW-0479">Metal-binding</keyword>
<dbReference type="PROSITE" id="PS50600">
    <property type="entry name" value="ULP_PROTEASE"/>
    <property type="match status" value="1"/>
</dbReference>
<organism evidence="11 12">
    <name type="scientific">Urochloa decumbens</name>
    <dbReference type="NCBI Taxonomy" id="240449"/>
    <lineage>
        <taxon>Eukaryota</taxon>
        <taxon>Viridiplantae</taxon>
        <taxon>Streptophyta</taxon>
        <taxon>Embryophyta</taxon>
        <taxon>Tracheophyta</taxon>
        <taxon>Spermatophyta</taxon>
        <taxon>Magnoliopsida</taxon>
        <taxon>Liliopsida</taxon>
        <taxon>Poales</taxon>
        <taxon>Poaceae</taxon>
        <taxon>PACMAD clade</taxon>
        <taxon>Panicoideae</taxon>
        <taxon>Panicodae</taxon>
        <taxon>Paniceae</taxon>
        <taxon>Melinidinae</taxon>
        <taxon>Urochloa</taxon>
    </lineage>
</organism>
<evidence type="ECO:0000256" key="7">
    <source>
        <dbReference type="ARBA" id="ARBA00022801"/>
    </source>
</evidence>
<dbReference type="EMBL" id="OZ075136">
    <property type="protein sequence ID" value="CAL5000488.1"/>
    <property type="molecule type" value="Genomic_DNA"/>
</dbReference>
<dbReference type="Gene3D" id="1.10.390.10">
    <property type="entry name" value="Neutral Protease Domain 2"/>
    <property type="match status" value="2"/>
</dbReference>
<dbReference type="InterPro" id="IPR038765">
    <property type="entry name" value="Papain-like_cys_pep_sf"/>
</dbReference>
<reference evidence="12" key="1">
    <citation type="submission" date="2024-06" db="EMBL/GenBank/DDBJ databases">
        <authorList>
            <person name="Ryan C."/>
        </authorList>
    </citation>
    <scope>NUCLEOTIDE SEQUENCE [LARGE SCALE GENOMIC DNA]</scope>
</reference>
<dbReference type="Pfam" id="PF17432">
    <property type="entry name" value="DUF3458_C"/>
    <property type="match status" value="1"/>
</dbReference>
<dbReference type="Proteomes" id="UP001497457">
    <property type="component" value="Chromosome 26rd"/>
</dbReference>
<keyword evidence="8" id="KW-0862">Zinc</keyword>
<comment type="similarity">
    <text evidence="2">Belongs to the peptidase C48 family.</text>
</comment>
<dbReference type="GO" id="GO:0046872">
    <property type="term" value="F:metal ion binding"/>
    <property type="evidence" value="ECO:0007669"/>
    <property type="project" value="UniProtKB-KW"/>
</dbReference>
<evidence type="ECO:0000313" key="12">
    <source>
        <dbReference type="Proteomes" id="UP001497457"/>
    </source>
</evidence>
<evidence type="ECO:0000256" key="6">
    <source>
        <dbReference type="ARBA" id="ARBA00022723"/>
    </source>
</evidence>
<dbReference type="InterPro" id="IPR024601">
    <property type="entry name" value="Peptidase_M1_pepN_C"/>
</dbReference>
<accession>A0ABC9BF95</accession>
<dbReference type="Pfam" id="PF01433">
    <property type="entry name" value="Peptidase_M1"/>
    <property type="match status" value="2"/>
</dbReference>
<dbReference type="InterPro" id="IPR014782">
    <property type="entry name" value="Peptidase_M1_dom"/>
</dbReference>
<dbReference type="InterPro" id="IPR045357">
    <property type="entry name" value="Aminopeptidase_N-like_N"/>
</dbReference>
<dbReference type="InterPro" id="IPR012779">
    <property type="entry name" value="Peptidase_M1_pepN"/>
</dbReference>
<dbReference type="InterPro" id="IPR001930">
    <property type="entry name" value="Peptidase_M1"/>
</dbReference>